<sequence length="1337" mass="147558">MRLLECNNAGQFILTKDSVGDDKVPPYAILSHTWGAEEVTFKDLLDGAGRAKAGYEKIRFCGEQARRDGLKYFWVDTCCIDKCYVYLSDVSTPVRGVNNTSGPLALDCESAFRKIEFFSRQGERLGDKSSLKQQIHDITGIPLQALEGTPLSRFGIDERLCWAENRQTTRKEDMAYSLLGIFDIHMPLIYGEGRDNALARLREEIDKPPKAFNHLPCASDAPFNSYSNQNFPYCLPDTRIDLLQEICTWAEGLDTRRILWLNGLAGTGKSTIARTVARRCFDKRRVGASFFFSRGGGDVGRAGKFVTSIAVQLAENIRFLRPHISRAMMDHGSVSNWSLGDQWHLLVLGPLSKLEDNVCGASFVLIIDALDECNGDSDIRLILQLLSEAQSLTRVQLRILVTSRPEAPIRSSFLRLAEDQRYDVVLHTISASIIDQDIWTFLEHSLRLIGEENAQDPGWPGAELITALKNISAAYLDVLRNSIQPGFSQQDRERYCSMLRDIVGSIAALFSPLSVDSLSRLLATPKQRVDRILKDLHAILDMPKDHATPLRLHHPSFRDFLIDSERCNDLDFWVDEKRVHLMLANNCIRLMSTSLRQDICRGDSHGQLAAEASNSMQAYLVQDLQYACLYWVEHLQKSGERLHDNDQVHRFLRAHVLHWIETLAWMGRASICPNLGHFIYDARRFLTYSRPGIEQSPLQTYCSALVFALTGSTVRRRFEACVPSWISRLPELDVYWSALLQTLEGHSDAINAVAFSADGKRLASASDDFTVRLWDAPTGAAQATLLGHRDQVNAVAFSPNEGPLASGSGKKRGMKPVDCTVRLWDAATGAALRTFTGHSSFVQAVAFSPNGKYLASSSYDRAIKVWDPDTGAALQALQIHTYHIPSIAFSPDSKLLVSASGDSTVQLWDVTSGVALDTLKSHRSTVSDVGFSPDGKLLVSASFDSTVKLWDATTGAVLFYGHKGYVCATDFSPDGTTLASASDDWTIRFWDPATGAALQTLRGHSSALNDVIFSPDGKRLASAAYDRTVRMWDTASATAETPRSGIGHNDHVDAVVFSPDGKTVGRYSIRGPYNHTMGCSHRNTAADTKGPFKLYNTVSLWDTATGNMLKTFHIHQHPDRSVFLSPNCQQIASSSHDYTIKIWDAATGAVLQNLNNPTGYISAAAFSPDGKQLASELHNGLVILTDVTTGALLRRLAGHSYSIHSLAFSPDGKLLASASEDMTIRLWDVATGMSLQVLQTDVIVKAISFSSDASFLKTDRGLLGISFVSLGMNPLPPRAATVRGLFVAEQWIVCGTERLLWLPSDYRQRSSAVNGNTVVLGHVSGRVSFLEFGPRTC</sequence>
<protein>
    <submittedName>
        <fullName evidence="1">Uncharacterized protein</fullName>
    </submittedName>
</protein>
<accession>A0ACC1QVG5</accession>
<evidence type="ECO:0000313" key="2">
    <source>
        <dbReference type="Proteomes" id="UP001148737"/>
    </source>
</evidence>
<gene>
    <name evidence="1" type="ORF">NLG97_g5280</name>
</gene>
<comment type="caution">
    <text evidence="1">The sequence shown here is derived from an EMBL/GenBank/DDBJ whole genome shotgun (WGS) entry which is preliminary data.</text>
</comment>
<dbReference type="EMBL" id="JANAKD010000581">
    <property type="protein sequence ID" value="KAJ3492601.1"/>
    <property type="molecule type" value="Genomic_DNA"/>
</dbReference>
<proteinExistence type="predicted"/>
<name>A0ACC1QVG5_9HYPO</name>
<evidence type="ECO:0000313" key="1">
    <source>
        <dbReference type="EMBL" id="KAJ3492601.1"/>
    </source>
</evidence>
<dbReference type="Proteomes" id="UP001148737">
    <property type="component" value="Unassembled WGS sequence"/>
</dbReference>
<reference evidence="1" key="1">
    <citation type="submission" date="2022-07" db="EMBL/GenBank/DDBJ databases">
        <title>Genome Sequence of Lecanicillium saksenae.</title>
        <authorList>
            <person name="Buettner E."/>
        </authorList>
    </citation>
    <scope>NUCLEOTIDE SEQUENCE</scope>
    <source>
        <strain evidence="1">VT-O1</strain>
    </source>
</reference>
<keyword evidence="2" id="KW-1185">Reference proteome</keyword>
<organism evidence="1 2">
    <name type="scientific">Lecanicillium saksenae</name>
    <dbReference type="NCBI Taxonomy" id="468837"/>
    <lineage>
        <taxon>Eukaryota</taxon>
        <taxon>Fungi</taxon>
        <taxon>Dikarya</taxon>
        <taxon>Ascomycota</taxon>
        <taxon>Pezizomycotina</taxon>
        <taxon>Sordariomycetes</taxon>
        <taxon>Hypocreomycetidae</taxon>
        <taxon>Hypocreales</taxon>
        <taxon>Cordycipitaceae</taxon>
        <taxon>Lecanicillium</taxon>
    </lineage>
</organism>